<organism evidence="1 2">
    <name type="scientific">Araneus ventricosus</name>
    <name type="common">Orbweaver spider</name>
    <name type="synonym">Epeira ventricosa</name>
    <dbReference type="NCBI Taxonomy" id="182803"/>
    <lineage>
        <taxon>Eukaryota</taxon>
        <taxon>Metazoa</taxon>
        <taxon>Ecdysozoa</taxon>
        <taxon>Arthropoda</taxon>
        <taxon>Chelicerata</taxon>
        <taxon>Arachnida</taxon>
        <taxon>Araneae</taxon>
        <taxon>Araneomorphae</taxon>
        <taxon>Entelegynae</taxon>
        <taxon>Araneoidea</taxon>
        <taxon>Araneidae</taxon>
        <taxon>Araneus</taxon>
    </lineage>
</organism>
<comment type="caution">
    <text evidence="1">The sequence shown here is derived from an EMBL/GenBank/DDBJ whole genome shotgun (WGS) entry which is preliminary data.</text>
</comment>
<proteinExistence type="predicted"/>
<dbReference type="PANTHER" id="PTHR46114:SF1">
    <property type="entry name" value="ZAD DOMAIN-CONTAINING PROTEIN"/>
    <property type="match status" value="1"/>
</dbReference>
<dbReference type="Proteomes" id="UP000499080">
    <property type="component" value="Unassembled WGS sequence"/>
</dbReference>
<evidence type="ECO:0000313" key="2">
    <source>
        <dbReference type="Proteomes" id="UP000499080"/>
    </source>
</evidence>
<dbReference type="AlphaFoldDB" id="A0A4Y2CSS9"/>
<gene>
    <name evidence="1" type="ORF">AVEN_100714_1</name>
</gene>
<keyword evidence="2" id="KW-1185">Reference proteome</keyword>
<dbReference type="PANTHER" id="PTHR46114">
    <property type="entry name" value="APPLE DOMAIN-CONTAINING PROTEIN"/>
    <property type="match status" value="1"/>
</dbReference>
<reference evidence="1 2" key="1">
    <citation type="journal article" date="2019" name="Sci. Rep.">
        <title>Orb-weaving spider Araneus ventricosus genome elucidates the spidroin gene catalogue.</title>
        <authorList>
            <person name="Kono N."/>
            <person name="Nakamura H."/>
            <person name="Ohtoshi R."/>
            <person name="Moran D.A.P."/>
            <person name="Shinohara A."/>
            <person name="Yoshida Y."/>
            <person name="Fujiwara M."/>
            <person name="Mori M."/>
            <person name="Tomita M."/>
            <person name="Arakawa K."/>
        </authorList>
    </citation>
    <scope>NUCLEOTIDE SEQUENCE [LARGE SCALE GENOMIC DNA]</scope>
</reference>
<dbReference type="EMBL" id="BGPR01000243">
    <property type="protein sequence ID" value="GBM07512.1"/>
    <property type="molecule type" value="Genomic_DNA"/>
</dbReference>
<sequence length="294" mass="34560">MGYMEDSVYVIPMPTTQQDLRDRIVTKKKESLVFCCDIDGLLKELRIAHEPNEWRLFIDASKLSLKAVSLNNGNELPSMPVAHTVYMKETYHNLKQLFQMINYSKYGLQICADLKVVSLLMDLRLGYTKFCYFICLWDSREIALHYIKRYWPQRASFKPGEMNVEHPPLAEPNKIIIPTLHIKLGLVKNLVRPMDKNEPAFKYLHEKFSRLSVAKIKECVFWGLQIKQLLRDHKFEKLLRSKEKQVWDAFYHVATNFLGNDKTENYKNLVEDMLALFQDFGCNMSLKIHFLDSL</sequence>
<evidence type="ECO:0000313" key="1">
    <source>
        <dbReference type="EMBL" id="GBM07512.1"/>
    </source>
</evidence>
<accession>A0A4Y2CSS9</accession>
<name>A0A4Y2CSS9_ARAVE</name>
<dbReference type="OrthoDB" id="6622005at2759"/>
<protein>
    <submittedName>
        <fullName evidence="1">Uncharacterized protein</fullName>
    </submittedName>
</protein>